<gene>
    <name evidence="2" type="ORF">CYMTET_56114</name>
</gene>
<feature type="non-terminal residue" evidence="2">
    <location>
        <position position="1"/>
    </location>
</feature>
<evidence type="ECO:0000313" key="2">
    <source>
        <dbReference type="EMBL" id="KAK3233602.1"/>
    </source>
</evidence>
<feature type="compositionally biased region" description="Pro residues" evidence="1">
    <location>
        <begin position="41"/>
        <end position="85"/>
    </location>
</feature>
<comment type="caution">
    <text evidence="2">The sequence shown here is derived from an EMBL/GenBank/DDBJ whole genome shotgun (WGS) entry which is preliminary data.</text>
</comment>
<feature type="region of interest" description="Disordered" evidence="1">
    <location>
        <begin position="36"/>
        <end position="108"/>
    </location>
</feature>
<dbReference type="AlphaFoldDB" id="A0AAE0EMW5"/>
<dbReference type="Proteomes" id="UP001190700">
    <property type="component" value="Unassembled WGS sequence"/>
</dbReference>
<dbReference type="EMBL" id="LGRX02035668">
    <property type="protein sequence ID" value="KAK3233602.1"/>
    <property type="molecule type" value="Genomic_DNA"/>
</dbReference>
<keyword evidence="3" id="KW-1185">Reference proteome</keyword>
<protein>
    <submittedName>
        <fullName evidence="2">Uncharacterized protein</fullName>
    </submittedName>
</protein>
<sequence>TLPGLCGWERPGEYKLSGVLRHVDPAAPLSILDGTVSLYLAPPPPPSPPPSPCPPPPSPPPPSSPPPLPPPPPSPAPPPPKPPPWYSDALAGVPTTGTQVEEEDSNDPPVWVQPLVYVGSMAGAVGIGMALVWQRGNIATAVEKMSPVFLRKTMDDPLLYTETPTKGKLSGPVHEAWKADFILYAHQRPLREVAVPTVV</sequence>
<name>A0AAE0EMW5_9CHLO</name>
<evidence type="ECO:0000256" key="1">
    <source>
        <dbReference type="SAM" id="MobiDB-lite"/>
    </source>
</evidence>
<reference evidence="2 3" key="1">
    <citation type="journal article" date="2015" name="Genome Biol. Evol.">
        <title>Comparative Genomics of a Bacterivorous Green Alga Reveals Evolutionary Causalities and Consequences of Phago-Mixotrophic Mode of Nutrition.</title>
        <authorList>
            <person name="Burns J.A."/>
            <person name="Paasch A."/>
            <person name="Narechania A."/>
            <person name="Kim E."/>
        </authorList>
    </citation>
    <scope>NUCLEOTIDE SEQUENCE [LARGE SCALE GENOMIC DNA]</scope>
    <source>
        <strain evidence="2 3">PLY_AMNH</strain>
    </source>
</reference>
<proteinExistence type="predicted"/>
<evidence type="ECO:0000313" key="3">
    <source>
        <dbReference type="Proteomes" id="UP001190700"/>
    </source>
</evidence>
<accession>A0AAE0EMW5</accession>
<organism evidence="2 3">
    <name type="scientific">Cymbomonas tetramitiformis</name>
    <dbReference type="NCBI Taxonomy" id="36881"/>
    <lineage>
        <taxon>Eukaryota</taxon>
        <taxon>Viridiplantae</taxon>
        <taxon>Chlorophyta</taxon>
        <taxon>Pyramimonadophyceae</taxon>
        <taxon>Pyramimonadales</taxon>
        <taxon>Pyramimonadaceae</taxon>
        <taxon>Cymbomonas</taxon>
    </lineage>
</organism>